<name>A0ABW0NNY6_9MICO</name>
<proteinExistence type="predicted"/>
<keyword evidence="3" id="KW-1185">Reference proteome</keyword>
<evidence type="ECO:0000313" key="3">
    <source>
        <dbReference type="Proteomes" id="UP001596039"/>
    </source>
</evidence>
<evidence type="ECO:0000313" key="2">
    <source>
        <dbReference type="EMBL" id="MFC5501641.1"/>
    </source>
</evidence>
<feature type="signal peptide" evidence="1">
    <location>
        <begin position="1"/>
        <end position="26"/>
    </location>
</feature>
<dbReference type="PROSITE" id="PS51257">
    <property type="entry name" value="PROKAR_LIPOPROTEIN"/>
    <property type="match status" value="1"/>
</dbReference>
<dbReference type="EMBL" id="JBHSMG010000001">
    <property type="protein sequence ID" value="MFC5501641.1"/>
    <property type="molecule type" value="Genomic_DNA"/>
</dbReference>
<accession>A0ABW0NNY6</accession>
<comment type="caution">
    <text evidence="2">The sequence shown here is derived from an EMBL/GenBank/DDBJ whole genome shotgun (WGS) entry which is preliminary data.</text>
</comment>
<organism evidence="2 3">
    <name type="scientific">Lysinimonas soli</name>
    <dbReference type="NCBI Taxonomy" id="1074233"/>
    <lineage>
        <taxon>Bacteria</taxon>
        <taxon>Bacillati</taxon>
        <taxon>Actinomycetota</taxon>
        <taxon>Actinomycetes</taxon>
        <taxon>Micrococcales</taxon>
        <taxon>Microbacteriaceae</taxon>
        <taxon>Lysinimonas</taxon>
    </lineage>
</organism>
<reference evidence="3" key="1">
    <citation type="journal article" date="2019" name="Int. J. Syst. Evol. Microbiol.">
        <title>The Global Catalogue of Microorganisms (GCM) 10K type strain sequencing project: providing services to taxonomists for standard genome sequencing and annotation.</title>
        <authorList>
            <consortium name="The Broad Institute Genomics Platform"/>
            <consortium name="The Broad Institute Genome Sequencing Center for Infectious Disease"/>
            <person name="Wu L."/>
            <person name="Ma J."/>
        </authorList>
    </citation>
    <scope>NUCLEOTIDE SEQUENCE [LARGE SCALE GENOMIC DNA]</scope>
    <source>
        <strain evidence="3">CGMCC 4.6997</strain>
    </source>
</reference>
<dbReference type="Proteomes" id="UP001596039">
    <property type="component" value="Unassembled WGS sequence"/>
</dbReference>
<dbReference type="RefSeq" id="WP_386739222.1">
    <property type="nucleotide sequence ID" value="NZ_JBHSMG010000001.1"/>
</dbReference>
<evidence type="ECO:0008006" key="4">
    <source>
        <dbReference type="Google" id="ProtNLM"/>
    </source>
</evidence>
<gene>
    <name evidence="2" type="ORF">ACFPJ4_05215</name>
</gene>
<feature type="chain" id="PRO_5046439096" description="DUF3558 domain-containing protein" evidence="1">
    <location>
        <begin position="27"/>
        <end position="195"/>
    </location>
</feature>
<keyword evidence="1" id="KW-0732">Signal</keyword>
<evidence type="ECO:0000256" key="1">
    <source>
        <dbReference type="SAM" id="SignalP"/>
    </source>
</evidence>
<protein>
    <recommendedName>
        <fullName evidence="4">DUF3558 domain-containing protein</fullName>
    </recommendedName>
</protein>
<sequence>MPRPLVSALAAAMLITIALTGCTQSAAPVTQDSCSGKISKVLLSDDSATKVVSFNAGDVPKIFAVSATPAPTCYYSSSTTAPQDGVEYTTTQRTLLYIGLSDAQVASMVAALRKTVSVAPWSLRYDDGTASPSAAGSPTTSARWYYNFGGKAQDDRGEMGYASMTPVSVGIASQAGLEKPVNVLRIETQLRQVKK</sequence>